<protein>
    <submittedName>
        <fullName evidence="1">Uncharacterized protein</fullName>
    </submittedName>
</protein>
<evidence type="ECO:0000313" key="1">
    <source>
        <dbReference type="EMBL" id="CAE7181435.1"/>
    </source>
</evidence>
<keyword evidence="2" id="KW-1185">Reference proteome</keyword>
<name>A0A812ITD5_SYMPI</name>
<accession>A0A812ITD5</accession>
<dbReference type="Proteomes" id="UP000649617">
    <property type="component" value="Unassembled WGS sequence"/>
</dbReference>
<dbReference type="EMBL" id="CAJNIZ010001039">
    <property type="protein sequence ID" value="CAE7181435.1"/>
    <property type="molecule type" value="Genomic_DNA"/>
</dbReference>
<dbReference type="AlphaFoldDB" id="A0A812ITD5"/>
<evidence type="ECO:0000313" key="2">
    <source>
        <dbReference type="Proteomes" id="UP000649617"/>
    </source>
</evidence>
<sequence>MAVLESLDCLASQAEASQEMCRAASMATFMSEKVKTQLNHRRLGESLQQHLWEATGSGDLPWLIGTVLHEVKEIKLAMQSQEETAQLLSSSCDELLLAASMQIQARSNQDGAEAASVLQQVGYSSYSLAMLSGDIVQLSCLEMRLEEYLRLSSDTAMQLELVGPLCCALMPVLTPLQGQLTQSHLEESLIRAVKWKHMRDSWWFWLWSCCGLFRLKLD</sequence>
<organism evidence="1 2">
    <name type="scientific">Symbiodinium pilosum</name>
    <name type="common">Dinoflagellate</name>
    <dbReference type="NCBI Taxonomy" id="2952"/>
    <lineage>
        <taxon>Eukaryota</taxon>
        <taxon>Sar</taxon>
        <taxon>Alveolata</taxon>
        <taxon>Dinophyceae</taxon>
        <taxon>Suessiales</taxon>
        <taxon>Symbiodiniaceae</taxon>
        <taxon>Symbiodinium</taxon>
    </lineage>
</organism>
<proteinExistence type="predicted"/>
<reference evidence="1" key="1">
    <citation type="submission" date="2021-02" db="EMBL/GenBank/DDBJ databases">
        <authorList>
            <person name="Dougan E. K."/>
            <person name="Rhodes N."/>
            <person name="Thang M."/>
            <person name="Chan C."/>
        </authorList>
    </citation>
    <scope>NUCLEOTIDE SEQUENCE</scope>
</reference>
<gene>
    <name evidence="1" type="ORF">SPIL2461_LOCUS1091</name>
</gene>
<comment type="caution">
    <text evidence="1">The sequence shown here is derived from an EMBL/GenBank/DDBJ whole genome shotgun (WGS) entry which is preliminary data.</text>
</comment>